<reference evidence="3" key="1">
    <citation type="submission" date="2016-11" db="UniProtKB">
        <authorList>
            <consortium name="WormBaseParasite"/>
        </authorList>
    </citation>
    <scope>IDENTIFICATION</scope>
</reference>
<proteinExistence type="predicted"/>
<dbReference type="Proteomes" id="UP000095284">
    <property type="component" value="Unplaced"/>
</dbReference>
<evidence type="ECO:0000313" key="3">
    <source>
        <dbReference type="WBParaSite" id="BXY_1486900.1"/>
    </source>
</evidence>
<evidence type="ECO:0000256" key="1">
    <source>
        <dbReference type="SAM" id="MobiDB-lite"/>
    </source>
</evidence>
<accession>A0A1I7SP77</accession>
<sequence length="117" mass="12104">MLAGQAHPLPAEQKGPAGRGGRAAVQRGHGPAQHGHREPDRHPGGAGVRGEGRWTRHRPADQRRPGVAAGPRVQPLRPAEPGHRGGGAGAPRAPGPRTPGAPASPRQFEVSERVLQG</sequence>
<protein>
    <submittedName>
        <fullName evidence="3">Translation initiation factor IF-2-like</fullName>
    </submittedName>
</protein>
<feature type="region of interest" description="Disordered" evidence="1">
    <location>
        <begin position="1"/>
        <end position="117"/>
    </location>
</feature>
<feature type="compositionally biased region" description="Basic and acidic residues" evidence="1">
    <location>
        <begin position="50"/>
        <end position="64"/>
    </location>
</feature>
<organism evidence="2 3">
    <name type="scientific">Bursaphelenchus xylophilus</name>
    <name type="common">Pinewood nematode worm</name>
    <name type="synonym">Aphelenchoides xylophilus</name>
    <dbReference type="NCBI Taxonomy" id="6326"/>
    <lineage>
        <taxon>Eukaryota</taxon>
        <taxon>Metazoa</taxon>
        <taxon>Ecdysozoa</taxon>
        <taxon>Nematoda</taxon>
        <taxon>Chromadorea</taxon>
        <taxon>Rhabditida</taxon>
        <taxon>Tylenchina</taxon>
        <taxon>Tylenchomorpha</taxon>
        <taxon>Aphelenchoidea</taxon>
        <taxon>Aphelenchoididae</taxon>
        <taxon>Bursaphelenchus</taxon>
    </lineage>
</organism>
<name>A0A1I7SP77_BURXY</name>
<dbReference type="WBParaSite" id="BXY_1486900.1">
    <property type="protein sequence ID" value="BXY_1486900.1"/>
    <property type="gene ID" value="BXY_1486900"/>
</dbReference>
<evidence type="ECO:0000313" key="2">
    <source>
        <dbReference type="Proteomes" id="UP000095284"/>
    </source>
</evidence>
<dbReference type="AlphaFoldDB" id="A0A1I7SP77"/>